<accession>A0ABT1HTC9</accession>
<evidence type="ECO:0000313" key="1">
    <source>
        <dbReference type="EMBL" id="MCP2258757.1"/>
    </source>
</evidence>
<organism evidence="1 2">
    <name type="scientific">Streptoalloteichus tenebrarius (strain ATCC 17920 / DSM 40477 / JCM 4838 / CBS 697.72 / NBRC 16177 / NCIMB 11028 / NRRL B-12390 / A12253. 1 / ISP 5477)</name>
    <name type="common">Streptomyces tenebrarius</name>
    <dbReference type="NCBI Taxonomy" id="1933"/>
    <lineage>
        <taxon>Bacteria</taxon>
        <taxon>Bacillati</taxon>
        <taxon>Actinomycetota</taxon>
        <taxon>Actinomycetes</taxon>
        <taxon>Pseudonocardiales</taxon>
        <taxon>Pseudonocardiaceae</taxon>
        <taxon>Streptoalloteichus</taxon>
    </lineage>
</organism>
<keyword evidence="2" id="KW-1185">Reference proteome</keyword>
<sequence length="51" mass="5639">MEATLELEDLDGLIEDLETRVNEIRLPDRGLDNATSLIAWCTVGCTDHGSH</sequence>
<name>A0ABT1HTC9_STRSD</name>
<comment type="caution">
    <text evidence="1">The sequence shown here is derived from an EMBL/GenBank/DDBJ whole genome shotgun (WGS) entry which is preliminary data.</text>
</comment>
<reference evidence="1 2" key="1">
    <citation type="submission" date="2022-06" db="EMBL/GenBank/DDBJ databases">
        <title>Genomic Encyclopedia of Archaeal and Bacterial Type Strains, Phase II (KMG-II): from individual species to whole genera.</title>
        <authorList>
            <person name="Goeker M."/>
        </authorList>
    </citation>
    <scope>NUCLEOTIDE SEQUENCE [LARGE SCALE GENOMIC DNA]</scope>
    <source>
        <strain evidence="1 2">DSM 40477</strain>
    </source>
</reference>
<proteinExistence type="predicted"/>
<dbReference type="RefSeq" id="WP_253669665.1">
    <property type="nucleotide sequence ID" value="NZ_JAMTCP010000010.1"/>
</dbReference>
<gene>
    <name evidence="1" type="ORF">LX15_002455</name>
</gene>
<dbReference type="EMBL" id="JAMTCP010000010">
    <property type="protein sequence ID" value="MCP2258757.1"/>
    <property type="molecule type" value="Genomic_DNA"/>
</dbReference>
<evidence type="ECO:0000313" key="2">
    <source>
        <dbReference type="Proteomes" id="UP001205311"/>
    </source>
</evidence>
<protein>
    <submittedName>
        <fullName evidence="1">Uncharacterized protein</fullName>
    </submittedName>
</protein>
<dbReference type="Proteomes" id="UP001205311">
    <property type="component" value="Unassembled WGS sequence"/>
</dbReference>